<name>A0A8X6KMG4_TRICU</name>
<gene>
    <name evidence="2" type="ORF">TNCT_478621</name>
</gene>
<comment type="caution">
    <text evidence="2">The sequence shown here is derived from an EMBL/GenBank/DDBJ whole genome shotgun (WGS) entry which is preliminary data.</text>
</comment>
<organism evidence="2 3">
    <name type="scientific">Trichonephila clavata</name>
    <name type="common">Joro spider</name>
    <name type="synonym">Nephila clavata</name>
    <dbReference type="NCBI Taxonomy" id="2740835"/>
    <lineage>
        <taxon>Eukaryota</taxon>
        <taxon>Metazoa</taxon>
        <taxon>Ecdysozoa</taxon>
        <taxon>Arthropoda</taxon>
        <taxon>Chelicerata</taxon>
        <taxon>Arachnida</taxon>
        <taxon>Araneae</taxon>
        <taxon>Araneomorphae</taxon>
        <taxon>Entelegynae</taxon>
        <taxon>Araneoidea</taxon>
        <taxon>Nephilidae</taxon>
        <taxon>Trichonephila</taxon>
    </lineage>
</organism>
<protein>
    <submittedName>
        <fullName evidence="2">Uncharacterized protein</fullName>
    </submittedName>
</protein>
<evidence type="ECO:0000256" key="1">
    <source>
        <dbReference type="SAM" id="MobiDB-lite"/>
    </source>
</evidence>
<evidence type="ECO:0000313" key="3">
    <source>
        <dbReference type="Proteomes" id="UP000887116"/>
    </source>
</evidence>
<reference evidence="2" key="1">
    <citation type="submission" date="2020-07" db="EMBL/GenBank/DDBJ databases">
        <title>Multicomponent nature underlies the extraordinary mechanical properties of spider dragline silk.</title>
        <authorList>
            <person name="Kono N."/>
            <person name="Nakamura H."/>
            <person name="Mori M."/>
            <person name="Yoshida Y."/>
            <person name="Ohtoshi R."/>
            <person name="Malay A.D."/>
            <person name="Moran D.A.P."/>
            <person name="Tomita M."/>
            <person name="Numata K."/>
            <person name="Arakawa K."/>
        </authorList>
    </citation>
    <scope>NUCLEOTIDE SEQUENCE</scope>
</reference>
<keyword evidence="3" id="KW-1185">Reference proteome</keyword>
<feature type="region of interest" description="Disordered" evidence="1">
    <location>
        <begin position="1"/>
        <end position="22"/>
    </location>
</feature>
<sequence>MWSKDEKKSMDATPGGMKATTKEDTVRNYNAFLTSPGVELQNYAKWKENTNAFGTISHESESNIIKLSESMFHFVLIIP</sequence>
<feature type="compositionally biased region" description="Basic and acidic residues" evidence="1">
    <location>
        <begin position="1"/>
        <end position="10"/>
    </location>
</feature>
<proteinExistence type="predicted"/>
<dbReference type="Proteomes" id="UP000887116">
    <property type="component" value="Unassembled WGS sequence"/>
</dbReference>
<dbReference type="EMBL" id="BMAO01002033">
    <property type="protein sequence ID" value="GFQ77716.1"/>
    <property type="molecule type" value="Genomic_DNA"/>
</dbReference>
<accession>A0A8X6KMG4</accession>
<dbReference type="AlphaFoldDB" id="A0A8X6KMG4"/>
<evidence type="ECO:0000313" key="2">
    <source>
        <dbReference type="EMBL" id="GFQ77716.1"/>
    </source>
</evidence>